<gene>
    <name evidence="1" type="ORF">FRX31_008432</name>
</gene>
<evidence type="ECO:0000313" key="1">
    <source>
        <dbReference type="EMBL" id="KAF5201981.1"/>
    </source>
</evidence>
<dbReference type="AlphaFoldDB" id="A0A7J6WX14"/>
<comment type="caution">
    <text evidence="1">The sequence shown here is derived from an EMBL/GenBank/DDBJ whole genome shotgun (WGS) entry which is preliminary data.</text>
</comment>
<accession>A0A7J6WX14</accession>
<protein>
    <submittedName>
        <fullName evidence="1">Uncharacterized protein</fullName>
    </submittedName>
</protein>
<organism evidence="1 2">
    <name type="scientific">Thalictrum thalictroides</name>
    <name type="common">Rue-anemone</name>
    <name type="synonym">Anemone thalictroides</name>
    <dbReference type="NCBI Taxonomy" id="46969"/>
    <lineage>
        <taxon>Eukaryota</taxon>
        <taxon>Viridiplantae</taxon>
        <taxon>Streptophyta</taxon>
        <taxon>Embryophyta</taxon>
        <taxon>Tracheophyta</taxon>
        <taxon>Spermatophyta</taxon>
        <taxon>Magnoliopsida</taxon>
        <taxon>Ranunculales</taxon>
        <taxon>Ranunculaceae</taxon>
        <taxon>Thalictroideae</taxon>
        <taxon>Thalictrum</taxon>
    </lineage>
</organism>
<feature type="non-terminal residue" evidence="1">
    <location>
        <position position="1"/>
    </location>
</feature>
<dbReference type="EMBL" id="JABWDY010008738">
    <property type="protein sequence ID" value="KAF5201981.1"/>
    <property type="molecule type" value="Genomic_DNA"/>
</dbReference>
<reference evidence="1 2" key="1">
    <citation type="submission" date="2020-06" db="EMBL/GenBank/DDBJ databases">
        <title>Transcriptomic and genomic resources for Thalictrum thalictroides and T. hernandezii: Facilitating candidate gene discovery in an emerging model plant lineage.</title>
        <authorList>
            <person name="Arias T."/>
            <person name="Riano-Pachon D.M."/>
            <person name="Di Stilio V.S."/>
        </authorList>
    </citation>
    <scope>NUCLEOTIDE SEQUENCE [LARGE SCALE GENOMIC DNA]</scope>
    <source>
        <strain evidence="2">cv. WT478/WT964</strain>
        <tissue evidence="1">Leaves</tissue>
    </source>
</reference>
<proteinExistence type="predicted"/>
<sequence>SDYLRKISLKMLKMETKSQNTAVVNSILQNDVASNQNPPNPAQVAGADPNCMVDAPDWQIQLQGGSDSRQRIVNRM</sequence>
<name>A0A7J6WX14_THATH</name>
<evidence type="ECO:0000313" key="2">
    <source>
        <dbReference type="Proteomes" id="UP000554482"/>
    </source>
</evidence>
<dbReference type="OrthoDB" id="1912459at2759"/>
<keyword evidence="2" id="KW-1185">Reference proteome</keyword>
<dbReference type="Proteomes" id="UP000554482">
    <property type="component" value="Unassembled WGS sequence"/>
</dbReference>